<gene>
    <name evidence="13" type="primary">nrdG</name>
    <name evidence="13" type="ORF">HMPREF9429_00615</name>
</gene>
<dbReference type="AlphaFoldDB" id="E2ZAZ0"/>
<evidence type="ECO:0000256" key="4">
    <source>
        <dbReference type="ARBA" id="ARBA00014281"/>
    </source>
</evidence>
<dbReference type="SFLD" id="SFLDS00029">
    <property type="entry name" value="Radical_SAM"/>
    <property type="match status" value="1"/>
</dbReference>
<dbReference type="HOGENOM" id="CLU_089926_2_1_9"/>
<evidence type="ECO:0000256" key="1">
    <source>
        <dbReference type="ARBA" id="ARBA00001966"/>
    </source>
</evidence>
<comment type="catalytic activity">
    <reaction evidence="11">
        <text>glycyl-[protein] + reduced [flavodoxin] + S-adenosyl-L-methionine = glycin-2-yl radical-[protein] + semiquinone [flavodoxin] + 5'-deoxyadenosine + L-methionine + H(+)</text>
        <dbReference type="Rhea" id="RHEA:61976"/>
        <dbReference type="Rhea" id="RHEA-COMP:10622"/>
        <dbReference type="Rhea" id="RHEA-COMP:14480"/>
        <dbReference type="Rhea" id="RHEA-COMP:15993"/>
        <dbReference type="Rhea" id="RHEA-COMP:15994"/>
        <dbReference type="ChEBI" id="CHEBI:15378"/>
        <dbReference type="ChEBI" id="CHEBI:17319"/>
        <dbReference type="ChEBI" id="CHEBI:29947"/>
        <dbReference type="ChEBI" id="CHEBI:32722"/>
        <dbReference type="ChEBI" id="CHEBI:57618"/>
        <dbReference type="ChEBI" id="CHEBI:57844"/>
        <dbReference type="ChEBI" id="CHEBI:59789"/>
        <dbReference type="ChEBI" id="CHEBI:140311"/>
    </reaction>
</comment>
<dbReference type="PANTHER" id="PTHR30352:SF2">
    <property type="entry name" value="ANAEROBIC RIBONUCLEOSIDE-TRIPHOSPHATE REDUCTASE-ACTIVATING PROTEIN"/>
    <property type="match status" value="1"/>
</dbReference>
<evidence type="ECO:0000256" key="8">
    <source>
        <dbReference type="ARBA" id="ARBA00023002"/>
    </source>
</evidence>
<evidence type="ECO:0000313" key="14">
    <source>
        <dbReference type="Proteomes" id="UP000003195"/>
    </source>
</evidence>
<dbReference type="EMBL" id="AECS01000014">
    <property type="protein sequence ID" value="EFQ04511.1"/>
    <property type="molecule type" value="Genomic_DNA"/>
</dbReference>
<dbReference type="eggNOG" id="COG0602">
    <property type="taxonomic scope" value="Bacteria"/>
</dbReference>
<organism evidence="13 14">
    <name type="scientific">Megasphaera micronuciformis F0359</name>
    <dbReference type="NCBI Taxonomy" id="706434"/>
    <lineage>
        <taxon>Bacteria</taxon>
        <taxon>Bacillati</taxon>
        <taxon>Bacillota</taxon>
        <taxon>Negativicutes</taxon>
        <taxon>Veillonellales</taxon>
        <taxon>Veillonellaceae</taxon>
        <taxon>Megasphaera</taxon>
    </lineage>
</organism>
<evidence type="ECO:0000256" key="12">
    <source>
        <dbReference type="PIRNR" id="PIRNR000368"/>
    </source>
</evidence>
<evidence type="ECO:0000256" key="11">
    <source>
        <dbReference type="ARBA" id="ARBA00047365"/>
    </source>
</evidence>
<dbReference type="PROSITE" id="PS01087">
    <property type="entry name" value="RADICAL_ACTIVATING"/>
    <property type="match status" value="1"/>
</dbReference>
<dbReference type="Pfam" id="PF13353">
    <property type="entry name" value="Fer4_12"/>
    <property type="match status" value="1"/>
</dbReference>
<accession>E2ZAZ0</accession>
<dbReference type="GO" id="GO:0051539">
    <property type="term" value="F:4 iron, 4 sulfur cluster binding"/>
    <property type="evidence" value="ECO:0007669"/>
    <property type="project" value="UniProtKB-KW"/>
</dbReference>
<dbReference type="SFLD" id="SFLDF00299">
    <property type="entry name" value="anaerobic_ribonucleoside-triph"/>
    <property type="match status" value="1"/>
</dbReference>
<keyword evidence="6" id="KW-0949">S-adenosyl-L-methionine</keyword>
<comment type="similarity">
    <text evidence="3 12">Belongs to the organic radical-activating enzymes family.</text>
</comment>
<evidence type="ECO:0000256" key="6">
    <source>
        <dbReference type="ARBA" id="ARBA00022691"/>
    </source>
</evidence>
<dbReference type="SFLD" id="SFLDG01063">
    <property type="entry name" value="activating_enzymes__group_1"/>
    <property type="match status" value="1"/>
</dbReference>
<evidence type="ECO:0000256" key="9">
    <source>
        <dbReference type="ARBA" id="ARBA00023004"/>
    </source>
</evidence>
<dbReference type="SFLD" id="SFLDG01066">
    <property type="entry name" value="organic_radical-activating_enz"/>
    <property type="match status" value="1"/>
</dbReference>
<evidence type="ECO:0000256" key="7">
    <source>
        <dbReference type="ARBA" id="ARBA00022723"/>
    </source>
</evidence>
<comment type="function">
    <text evidence="2 12">Activation of anaerobic ribonucleoside-triphosphate reductase under anaerobic conditions by generation of an organic free radical, using S-adenosylmethionine and reduced flavodoxin as cosubstrates to produce 5'-deoxy-adenosine.</text>
</comment>
<dbReference type="RefSeq" id="WP_006941505.1">
    <property type="nucleotide sequence ID" value="NZ_GL538187.1"/>
</dbReference>
<dbReference type="InterPro" id="IPR012837">
    <property type="entry name" value="NrdG"/>
</dbReference>
<dbReference type="InterPro" id="IPR007197">
    <property type="entry name" value="rSAM"/>
</dbReference>
<dbReference type="InterPro" id="IPR013785">
    <property type="entry name" value="Aldolase_TIM"/>
</dbReference>
<dbReference type="InterPro" id="IPR001989">
    <property type="entry name" value="Radical_activat_CS"/>
</dbReference>
<dbReference type="Proteomes" id="UP000003195">
    <property type="component" value="Unassembled WGS sequence"/>
</dbReference>
<sequence length="167" mass="19079">MRYGQIRKMDIANGPGIRTSVFVTGCTHHCYNCFNEEYQNPEFGTLWTDKETDQVISYLKEPTISGLTLLGGEPMQNTDGLIPVIRRVREAVDTNIWVYSGYVYEELVKDEGRKALLELCDVLVDGPFQEALKDPGLYFRGSSNQRIIDVKETQKQKQVVLLWPDGR</sequence>
<keyword evidence="7" id="KW-0479">Metal-binding</keyword>
<dbReference type="SUPFAM" id="SSF102114">
    <property type="entry name" value="Radical SAM enzymes"/>
    <property type="match status" value="1"/>
</dbReference>
<dbReference type="GO" id="GO:0043365">
    <property type="term" value="F:[formate-C-acetyltransferase]-activating enzyme activity"/>
    <property type="evidence" value="ECO:0007669"/>
    <property type="project" value="InterPro"/>
</dbReference>
<dbReference type="InterPro" id="IPR034457">
    <property type="entry name" value="Organic_radical-activating"/>
</dbReference>
<comment type="caution">
    <text evidence="13">The sequence shown here is derived from an EMBL/GenBank/DDBJ whole genome shotgun (WGS) entry which is preliminary data.</text>
</comment>
<evidence type="ECO:0000256" key="5">
    <source>
        <dbReference type="ARBA" id="ARBA00022485"/>
    </source>
</evidence>
<evidence type="ECO:0000313" key="13">
    <source>
        <dbReference type="EMBL" id="EFQ04511.1"/>
    </source>
</evidence>
<dbReference type="OrthoDB" id="9782387at2"/>
<evidence type="ECO:0000256" key="2">
    <source>
        <dbReference type="ARBA" id="ARBA00003852"/>
    </source>
</evidence>
<keyword evidence="8 12" id="KW-0560">Oxidoreductase</keyword>
<name>E2ZAZ0_9FIRM</name>
<dbReference type="PANTHER" id="PTHR30352">
    <property type="entry name" value="PYRUVATE FORMATE-LYASE-ACTIVATING ENZYME"/>
    <property type="match status" value="1"/>
</dbReference>
<evidence type="ECO:0000256" key="3">
    <source>
        <dbReference type="ARBA" id="ARBA00009777"/>
    </source>
</evidence>
<dbReference type="EC" id="1.97.1.-" evidence="12"/>
<dbReference type="GO" id="GO:0046872">
    <property type="term" value="F:metal ion binding"/>
    <property type="evidence" value="ECO:0007669"/>
    <property type="project" value="UniProtKB-KW"/>
</dbReference>
<dbReference type="STRING" id="706434.HMPREF9429_00615"/>
<dbReference type="InterPro" id="IPR058240">
    <property type="entry name" value="rSAM_sf"/>
</dbReference>
<dbReference type="CDD" id="cd01335">
    <property type="entry name" value="Radical_SAM"/>
    <property type="match status" value="1"/>
</dbReference>
<dbReference type="PIRSF" id="PIRSF000368">
    <property type="entry name" value="NrdG"/>
    <property type="match status" value="1"/>
</dbReference>
<reference evidence="13 14" key="1">
    <citation type="submission" date="2010-08" db="EMBL/GenBank/DDBJ databases">
        <authorList>
            <person name="Weinstock G."/>
            <person name="Sodergren E."/>
            <person name="Clifton S."/>
            <person name="Fulton L."/>
            <person name="Fulton B."/>
            <person name="Courtney L."/>
            <person name="Fronick C."/>
            <person name="Harrison M."/>
            <person name="Strong C."/>
            <person name="Farmer C."/>
            <person name="Delahaunty K."/>
            <person name="Markovic C."/>
            <person name="Hall O."/>
            <person name="Minx P."/>
            <person name="Tomlinson C."/>
            <person name="Mitreva M."/>
            <person name="Hou S."/>
            <person name="Chen J."/>
            <person name="Wollam A."/>
            <person name="Pepin K.H."/>
            <person name="Johnson M."/>
            <person name="Bhonagiri V."/>
            <person name="Zhang X."/>
            <person name="Suruliraj S."/>
            <person name="Warren W."/>
            <person name="Chinwalla A."/>
            <person name="Mardis E.R."/>
            <person name="Wilson R.K."/>
        </authorList>
    </citation>
    <scope>NUCLEOTIDE SEQUENCE [LARGE SCALE GENOMIC DNA]</scope>
    <source>
        <strain evidence="13 14">F0359</strain>
    </source>
</reference>
<dbReference type="Gene3D" id="3.20.20.70">
    <property type="entry name" value="Aldolase class I"/>
    <property type="match status" value="1"/>
</dbReference>
<keyword evidence="14" id="KW-1185">Reference proteome</keyword>
<keyword evidence="9" id="KW-0408">Iron</keyword>
<dbReference type="GO" id="GO:0004748">
    <property type="term" value="F:ribonucleoside-diphosphate reductase activity, thioredoxin disulfide as acceptor"/>
    <property type="evidence" value="ECO:0007669"/>
    <property type="project" value="TreeGrafter"/>
</dbReference>
<dbReference type="NCBIfam" id="TIGR02491">
    <property type="entry name" value="NrdG"/>
    <property type="match status" value="1"/>
</dbReference>
<keyword evidence="10" id="KW-0411">Iron-sulfur</keyword>
<comment type="cofactor">
    <cofactor evidence="1">
        <name>[4Fe-4S] cluster</name>
        <dbReference type="ChEBI" id="CHEBI:49883"/>
    </cofactor>
</comment>
<keyword evidence="5" id="KW-0004">4Fe-4S</keyword>
<proteinExistence type="inferred from homology"/>
<protein>
    <recommendedName>
        <fullName evidence="4 12">Anaerobic ribonucleoside-triphosphate reductase-activating protein</fullName>
        <ecNumber evidence="12">1.97.1.-</ecNumber>
    </recommendedName>
</protein>
<evidence type="ECO:0000256" key="10">
    <source>
        <dbReference type="ARBA" id="ARBA00023014"/>
    </source>
</evidence>